<evidence type="ECO:0000313" key="1">
    <source>
        <dbReference type="Proteomes" id="UP000887580"/>
    </source>
</evidence>
<dbReference type="Proteomes" id="UP000887580">
    <property type="component" value="Unplaced"/>
</dbReference>
<evidence type="ECO:0000313" key="2">
    <source>
        <dbReference type="WBParaSite" id="PS1159_v2.g2448.t1"/>
    </source>
</evidence>
<sequence>MLKFKPCGYYSIQSESDEGFEVSELKKFAQKLSLNQKIKAAIIDSGEYDNKCQEIFPNPIFYDADERRGTLLKAIAIFYDKFLPPQTNNYLHIDVLETLEYSLKLIIADQKHTIAEAYDGLPIHFKKVITVDKPINSLEFCRQWPSSTTCESYGKTNFSPKNVVKIKCSVDKLQKINLKIE</sequence>
<dbReference type="WBParaSite" id="PS1159_v2.g2448.t1">
    <property type="protein sequence ID" value="PS1159_v2.g2448.t1"/>
    <property type="gene ID" value="PS1159_v2.g2448"/>
</dbReference>
<organism evidence="1 2">
    <name type="scientific">Panagrolaimus sp. PS1159</name>
    <dbReference type="NCBI Taxonomy" id="55785"/>
    <lineage>
        <taxon>Eukaryota</taxon>
        <taxon>Metazoa</taxon>
        <taxon>Ecdysozoa</taxon>
        <taxon>Nematoda</taxon>
        <taxon>Chromadorea</taxon>
        <taxon>Rhabditida</taxon>
        <taxon>Tylenchina</taxon>
        <taxon>Panagrolaimomorpha</taxon>
        <taxon>Panagrolaimoidea</taxon>
        <taxon>Panagrolaimidae</taxon>
        <taxon>Panagrolaimus</taxon>
    </lineage>
</organism>
<accession>A0AC35G6B2</accession>
<proteinExistence type="predicted"/>
<reference evidence="2" key="1">
    <citation type="submission" date="2022-11" db="UniProtKB">
        <authorList>
            <consortium name="WormBaseParasite"/>
        </authorList>
    </citation>
    <scope>IDENTIFICATION</scope>
</reference>
<name>A0AC35G6B2_9BILA</name>
<protein>
    <submittedName>
        <fullName evidence="2">Uncharacterized protein</fullName>
    </submittedName>
</protein>